<dbReference type="AlphaFoldDB" id="A0A4S2DNY0"/>
<evidence type="ECO:0000313" key="5">
    <source>
        <dbReference type="EMBL" id="TGY43835.1"/>
    </source>
</evidence>
<keyword evidence="3" id="KW-0804">Transcription</keyword>
<dbReference type="OrthoDB" id="184994at2"/>
<dbReference type="InterPro" id="IPR018060">
    <property type="entry name" value="HTH_AraC"/>
</dbReference>
<evidence type="ECO:0000259" key="4">
    <source>
        <dbReference type="PROSITE" id="PS01124"/>
    </source>
</evidence>
<dbReference type="PANTHER" id="PTHR43280">
    <property type="entry name" value="ARAC-FAMILY TRANSCRIPTIONAL REGULATOR"/>
    <property type="match status" value="1"/>
</dbReference>
<keyword evidence="6" id="KW-1185">Reference proteome</keyword>
<dbReference type="PRINTS" id="PR00032">
    <property type="entry name" value="HTHARAC"/>
</dbReference>
<proteinExistence type="predicted"/>
<keyword evidence="1" id="KW-0805">Transcription regulation</keyword>
<sequence length="227" mass="26906">MKDAFEGYNDDFNILNNKVTLLIEGRNKDELIKLIKNKQISEIEYEKDKNSKVDDLIIWNAVYAREISRNGIPKKYLYSIYDKYYKRIKEYITLKELQEMELNMLDEYMNLLNNNNEITESFTVNKLIQALHLNVENHTSLEEICKKLNISIGYASSSFKKYKGKSIMRYLREIKIERAKTLLLTTEKSILEISILLGFHDQSHFTNTFKKFVGVSPLKFRNKNYIM</sequence>
<dbReference type="SUPFAM" id="SSF46689">
    <property type="entry name" value="Homeodomain-like"/>
    <property type="match status" value="1"/>
</dbReference>
<name>A0A4S2DNY0_9CLOT</name>
<organism evidence="5 6">
    <name type="scientific">Clostridium sartagoforme</name>
    <dbReference type="NCBI Taxonomy" id="84031"/>
    <lineage>
        <taxon>Bacteria</taxon>
        <taxon>Bacillati</taxon>
        <taxon>Bacillota</taxon>
        <taxon>Clostridia</taxon>
        <taxon>Eubacteriales</taxon>
        <taxon>Clostridiaceae</taxon>
        <taxon>Clostridium</taxon>
    </lineage>
</organism>
<dbReference type="GO" id="GO:0003700">
    <property type="term" value="F:DNA-binding transcription factor activity"/>
    <property type="evidence" value="ECO:0007669"/>
    <property type="project" value="InterPro"/>
</dbReference>
<dbReference type="GO" id="GO:0043565">
    <property type="term" value="F:sequence-specific DNA binding"/>
    <property type="evidence" value="ECO:0007669"/>
    <property type="project" value="InterPro"/>
</dbReference>
<dbReference type="Pfam" id="PF12833">
    <property type="entry name" value="HTH_18"/>
    <property type="match status" value="1"/>
</dbReference>
<reference evidence="5 6" key="1">
    <citation type="submission" date="2019-04" db="EMBL/GenBank/DDBJ databases">
        <title>Microbes associate with the intestines of laboratory mice.</title>
        <authorList>
            <person name="Navarre W."/>
            <person name="Wong E."/>
            <person name="Huang K."/>
            <person name="Tropini C."/>
            <person name="Ng K."/>
            <person name="Yu B."/>
        </authorList>
    </citation>
    <scope>NUCLEOTIDE SEQUENCE [LARGE SCALE GENOMIC DNA]</scope>
    <source>
        <strain evidence="5 6">NM50_B9-20</strain>
    </source>
</reference>
<keyword evidence="2" id="KW-0238">DNA-binding</keyword>
<dbReference type="Proteomes" id="UP000306888">
    <property type="component" value="Unassembled WGS sequence"/>
</dbReference>
<dbReference type="Gene3D" id="1.10.10.60">
    <property type="entry name" value="Homeodomain-like"/>
    <property type="match status" value="2"/>
</dbReference>
<gene>
    <name evidence="5" type="ORF">E5347_03190</name>
</gene>
<dbReference type="PROSITE" id="PS01124">
    <property type="entry name" value="HTH_ARAC_FAMILY_2"/>
    <property type="match status" value="1"/>
</dbReference>
<protein>
    <submittedName>
        <fullName evidence="5">AraC family transcriptional regulator</fullName>
    </submittedName>
</protein>
<dbReference type="EMBL" id="SRYR01000001">
    <property type="protein sequence ID" value="TGY43835.1"/>
    <property type="molecule type" value="Genomic_DNA"/>
</dbReference>
<feature type="domain" description="HTH araC/xylS-type" evidence="4">
    <location>
        <begin position="125"/>
        <end position="223"/>
    </location>
</feature>
<dbReference type="SMART" id="SM00342">
    <property type="entry name" value="HTH_ARAC"/>
    <property type="match status" value="1"/>
</dbReference>
<dbReference type="InterPro" id="IPR018062">
    <property type="entry name" value="HTH_AraC-typ_CS"/>
</dbReference>
<evidence type="ECO:0000256" key="1">
    <source>
        <dbReference type="ARBA" id="ARBA00023015"/>
    </source>
</evidence>
<evidence type="ECO:0000256" key="3">
    <source>
        <dbReference type="ARBA" id="ARBA00023163"/>
    </source>
</evidence>
<accession>A0A4S2DNY0</accession>
<evidence type="ECO:0000313" key="6">
    <source>
        <dbReference type="Proteomes" id="UP000306888"/>
    </source>
</evidence>
<dbReference type="RefSeq" id="WP_136004575.1">
    <property type="nucleotide sequence ID" value="NZ_SRYR01000001.1"/>
</dbReference>
<dbReference type="InterPro" id="IPR009057">
    <property type="entry name" value="Homeodomain-like_sf"/>
</dbReference>
<comment type="caution">
    <text evidence="5">The sequence shown here is derived from an EMBL/GenBank/DDBJ whole genome shotgun (WGS) entry which is preliminary data.</text>
</comment>
<dbReference type="InterPro" id="IPR020449">
    <property type="entry name" value="Tscrpt_reg_AraC-type_HTH"/>
</dbReference>
<dbReference type="PROSITE" id="PS00041">
    <property type="entry name" value="HTH_ARAC_FAMILY_1"/>
    <property type="match status" value="1"/>
</dbReference>
<dbReference type="PANTHER" id="PTHR43280:SF28">
    <property type="entry name" value="HTH-TYPE TRANSCRIPTIONAL ACTIVATOR RHAS"/>
    <property type="match status" value="1"/>
</dbReference>
<evidence type="ECO:0000256" key="2">
    <source>
        <dbReference type="ARBA" id="ARBA00023125"/>
    </source>
</evidence>